<dbReference type="EMBL" id="QWDD01000001">
    <property type="protein sequence ID" value="RNJ49901.1"/>
    <property type="molecule type" value="Genomic_DNA"/>
</dbReference>
<sequence>MREARRPVKSADRQFGRSEGLMPLFAYRCSDCAHQFETLSRFDEIPECPACGGAHVERQLSLIARPAAGGESAESCAAMAGGSPCPSCPALAGQM</sequence>
<reference evidence="2 3" key="1">
    <citation type="submission" date="2018-08" db="EMBL/GenBank/DDBJ databases">
        <title>Genome sequence of Methylocystis hirsuta CSC1, a methanotroph able to accumulate PHAs.</title>
        <authorList>
            <person name="Bordel S."/>
            <person name="Rodriguez E."/>
            <person name="Gancedo J."/>
            <person name="Munoz R."/>
        </authorList>
    </citation>
    <scope>NUCLEOTIDE SEQUENCE [LARGE SCALE GENOMIC DNA]</scope>
    <source>
        <strain evidence="2 3">CSC1</strain>
    </source>
</reference>
<organism evidence="2 3">
    <name type="scientific">Methylocystis hirsuta</name>
    <dbReference type="NCBI Taxonomy" id="369798"/>
    <lineage>
        <taxon>Bacteria</taxon>
        <taxon>Pseudomonadati</taxon>
        <taxon>Pseudomonadota</taxon>
        <taxon>Alphaproteobacteria</taxon>
        <taxon>Hyphomicrobiales</taxon>
        <taxon>Methylocystaceae</taxon>
        <taxon>Methylocystis</taxon>
    </lineage>
</organism>
<comment type="caution">
    <text evidence="2">The sequence shown here is derived from an EMBL/GenBank/DDBJ whole genome shotgun (WGS) entry which is preliminary data.</text>
</comment>
<gene>
    <name evidence="2" type="ORF">D1O30_10110</name>
</gene>
<accession>A0A3M9XPF8</accession>
<dbReference type="Proteomes" id="UP000268623">
    <property type="component" value="Unassembled WGS sequence"/>
</dbReference>
<dbReference type="InterPro" id="IPR013429">
    <property type="entry name" value="Regulatory_FmdB_Zinc_ribbon"/>
</dbReference>
<protein>
    <submittedName>
        <fullName evidence="2">Zinc ribbon domain-containing protein</fullName>
    </submittedName>
</protein>
<feature type="domain" description="Putative regulatory protein FmdB zinc ribbon" evidence="1">
    <location>
        <begin position="22"/>
        <end position="61"/>
    </location>
</feature>
<name>A0A3M9XPF8_9HYPH</name>
<dbReference type="OrthoDB" id="9813321at2"/>
<dbReference type="NCBIfam" id="TIGR02605">
    <property type="entry name" value="CxxC_CxxC_SSSS"/>
    <property type="match status" value="1"/>
</dbReference>
<proteinExistence type="predicted"/>
<evidence type="ECO:0000313" key="3">
    <source>
        <dbReference type="Proteomes" id="UP000268623"/>
    </source>
</evidence>
<evidence type="ECO:0000259" key="1">
    <source>
        <dbReference type="SMART" id="SM00834"/>
    </source>
</evidence>
<dbReference type="SMART" id="SM00834">
    <property type="entry name" value="CxxC_CXXC_SSSS"/>
    <property type="match status" value="1"/>
</dbReference>
<dbReference type="AlphaFoldDB" id="A0A3M9XPF8"/>
<keyword evidence="3" id="KW-1185">Reference proteome</keyword>
<evidence type="ECO:0000313" key="2">
    <source>
        <dbReference type="EMBL" id="RNJ49901.1"/>
    </source>
</evidence>
<dbReference type="Pfam" id="PF09723">
    <property type="entry name" value="Zn_ribbon_8"/>
    <property type="match status" value="1"/>
</dbReference>